<accession>A0A0D2AMD1</accession>
<organism evidence="2 3">
    <name type="scientific">Verruconis gallopava</name>
    <dbReference type="NCBI Taxonomy" id="253628"/>
    <lineage>
        <taxon>Eukaryota</taxon>
        <taxon>Fungi</taxon>
        <taxon>Dikarya</taxon>
        <taxon>Ascomycota</taxon>
        <taxon>Pezizomycotina</taxon>
        <taxon>Dothideomycetes</taxon>
        <taxon>Pleosporomycetidae</taxon>
        <taxon>Venturiales</taxon>
        <taxon>Sympoventuriaceae</taxon>
        <taxon>Verruconis</taxon>
    </lineage>
</organism>
<sequence>MAATAFAIPNILGPLLLKPAETSTESSERTSKHENGGKAFAKTYKMMKHIRSRMWLKTTENKHISQPILRVQASHASQNNMAQSGTKATPLRMHQSEAIMENANSLEPISSNPITLADNLNPCAGHDCILSSCTHPTEATDALILTHTKSKYMANSKRDQMECPEGTNHPERKACNNFDPLSGRLLKPIPKSTEIAYKSPKSLQCRSNDLPSRLPTTEHSERAWNIASSKNLQPVWIPRPPTDPATSMTPDAVVRPESANSIPDPSTGVAASSVLIGCLQTEVPPLPRKSSLRKRNVQTGDRSVNIRSPFSRSPVRYISHWSNSSSESPHEYSSSFIIQDSILRDEGVNVTNPGSATLPATKATLQGLPQASAAFKVKKNNTRLTEDQYSPLRETDLTASTSPQPTRREQYCRIRSVKNDERQSDASANALFPEVNFANSRKLAHLEHSAMRPQQTSMNLSQIVVPKLPVSDQNYISRKNALHYESQAFQSNLSTPPSPKSMMCTSYPPMKPSCTARDDLLQEKIPIIIGKDFASSQALRVYLPSRMLQQNSKFLSTVIDVTRHVPFSQRKPVRLPDINPIIFRLWLRWIHFHDLQIPDRDEKYHHNREPGIIMLLEAWRLGKMLIDSTFQDACTDNIVRLTNSIYPPDLTHVKTVYDMTNHGSGLRRLFLAMMCEEKLPTAWRRNDQIAIRKVGEAAFADYKTERKENVGG</sequence>
<evidence type="ECO:0000256" key="1">
    <source>
        <dbReference type="SAM" id="MobiDB-lite"/>
    </source>
</evidence>
<dbReference type="InParanoid" id="A0A0D2AMD1"/>
<keyword evidence="3" id="KW-1185">Reference proteome</keyword>
<dbReference type="OrthoDB" id="1022638at2759"/>
<dbReference type="Proteomes" id="UP000053259">
    <property type="component" value="Unassembled WGS sequence"/>
</dbReference>
<evidence type="ECO:0000313" key="2">
    <source>
        <dbReference type="EMBL" id="KIW00294.1"/>
    </source>
</evidence>
<protein>
    <recommendedName>
        <fullName evidence="4">BTB domain-containing protein</fullName>
    </recommendedName>
</protein>
<proteinExistence type="predicted"/>
<dbReference type="AlphaFoldDB" id="A0A0D2AMD1"/>
<reference evidence="2 3" key="1">
    <citation type="submission" date="2015-01" db="EMBL/GenBank/DDBJ databases">
        <title>The Genome Sequence of Ochroconis gallopava CBS43764.</title>
        <authorList>
            <consortium name="The Broad Institute Genomics Platform"/>
            <person name="Cuomo C."/>
            <person name="de Hoog S."/>
            <person name="Gorbushina A."/>
            <person name="Stielow B."/>
            <person name="Teixiera M."/>
            <person name="Abouelleil A."/>
            <person name="Chapman S.B."/>
            <person name="Priest M."/>
            <person name="Young S.K."/>
            <person name="Wortman J."/>
            <person name="Nusbaum C."/>
            <person name="Birren B."/>
        </authorList>
    </citation>
    <scope>NUCLEOTIDE SEQUENCE [LARGE SCALE GENOMIC DNA]</scope>
    <source>
        <strain evidence="2 3">CBS 43764</strain>
    </source>
</reference>
<feature type="region of interest" description="Disordered" evidence="1">
    <location>
        <begin position="160"/>
        <end position="179"/>
    </location>
</feature>
<dbReference type="HOGENOM" id="CLU_387899_0_0_1"/>
<dbReference type="EMBL" id="KN847565">
    <property type="protein sequence ID" value="KIW00294.1"/>
    <property type="molecule type" value="Genomic_DNA"/>
</dbReference>
<dbReference type="VEuPathDB" id="FungiDB:PV09_08184"/>
<dbReference type="RefSeq" id="XP_016210163.1">
    <property type="nucleotide sequence ID" value="XM_016362043.1"/>
</dbReference>
<name>A0A0D2AMD1_9PEZI</name>
<evidence type="ECO:0000313" key="3">
    <source>
        <dbReference type="Proteomes" id="UP000053259"/>
    </source>
</evidence>
<feature type="region of interest" description="Disordered" evidence="1">
    <location>
        <begin position="19"/>
        <end position="39"/>
    </location>
</feature>
<dbReference type="GeneID" id="27316157"/>
<feature type="region of interest" description="Disordered" evidence="1">
    <location>
        <begin position="382"/>
        <end position="409"/>
    </location>
</feature>
<gene>
    <name evidence="2" type="ORF">PV09_08184</name>
</gene>
<feature type="compositionally biased region" description="Basic and acidic residues" evidence="1">
    <location>
        <begin position="26"/>
        <end position="36"/>
    </location>
</feature>
<evidence type="ECO:0008006" key="4">
    <source>
        <dbReference type="Google" id="ProtNLM"/>
    </source>
</evidence>